<dbReference type="EMBL" id="CANI01000028">
    <property type="protein sequence ID" value="CCM77080.1"/>
    <property type="molecule type" value="Genomic_DNA"/>
</dbReference>
<evidence type="ECO:0000313" key="1">
    <source>
        <dbReference type="EMBL" id="CCM77080.1"/>
    </source>
</evidence>
<proteinExistence type="predicted"/>
<dbReference type="HOGENOM" id="CLU_2261556_0_0_5"/>
<dbReference type="Proteomes" id="UP000009319">
    <property type="component" value="Unassembled WGS sequence"/>
</dbReference>
<dbReference type="AlphaFoldDB" id="K0PZ54"/>
<protein>
    <submittedName>
        <fullName evidence="1">Uncharacterized protein</fullName>
    </submittedName>
</protein>
<dbReference type="STRING" id="1211777.BN77_4125"/>
<organism evidence="1 2">
    <name type="scientific">Rhizobium mesoamericanum STM3625</name>
    <dbReference type="NCBI Taxonomy" id="1211777"/>
    <lineage>
        <taxon>Bacteria</taxon>
        <taxon>Pseudomonadati</taxon>
        <taxon>Pseudomonadota</taxon>
        <taxon>Alphaproteobacteria</taxon>
        <taxon>Hyphomicrobiales</taxon>
        <taxon>Rhizobiaceae</taxon>
        <taxon>Rhizobium/Agrobacterium group</taxon>
        <taxon>Rhizobium</taxon>
    </lineage>
</organism>
<reference evidence="1 2" key="1">
    <citation type="journal article" date="2013" name="Genome Announc.">
        <title>Draft Genome Sequence of Rhizobium mesoamericanum STM3625, a Nitrogen-Fixing Symbiont of Mimosa pudica Isolated in French Guiana (South America).</title>
        <authorList>
            <person name="Moulin L."/>
            <person name="Mornico D."/>
            <person name="Melkonian R."/>
            <person name="Klonowska A."/>
        </authorList>
    </citation>
    <scope>NUCLEOTIDE SEQUENCE [LARGE SCALE GENOMIC DNA]</scope>
    <source>
        <strain evidence="1 2">STM3625</strain>
    </source>
</reference>
<keyword evidence="2" id="KW-1185">Reference proteome</keyword>
<sequence length="103" mass="10878">MVISGFSTGVSWSPSSLTRRATSRKVDVLVRQEDVMIACAGVRARVGSILYEGERYAVRLLPGYGQVPAGFQSGAPCGLAKTCGSLRAPLGVPDRETSFRSGT</sequence>
<evidence type="ECO:0000313" key="2">
    <source>
        <dbReference type="Proteomes" id="UP000009319"/>
    </source>
</evidence>
<gene>
    <name evidence="1" type="ORF">BN77_4125</name>
</gene>
<accession>K0PZ54</accession>
<name>K0PZ54_9HYPH</name>
<comment type="caution">
    <text evidence="1">The sequence shown here is derived from an EMBL/GenBank/DDBJ whole genome shotgun (WGS) entry which is preliminary data.</text>
</comment>